<feature type="transmembrane region" description="Helical" evidence="2">
    <location>
        <begin position="312"/>
        <end position="333"/>
    </location>
</feature>
<feature type="compositionally biased region" description="Low complexity" evidence="1">
    <location>
        <begin position="74"/>
        <end position="89"/>
    </location>
</feature>
<feature type="transmembrane region" description="Helical" evidence="2">
    <location>
        <begin position="247"/>
        <end position="269"/>
    </location>
</feature>
<feature type="region of interest" description="Disordered" evidence="1">
    <location>
        <begin position="623"/>
        <end position="667"/>
    </location>
</feature>
<feature type="transmembrane region" description="Helical" evidence="2">
    <location>
        <begin position="166"/>
        <end position="186"/>
    </location>
</feature>
<keyword evidence="4" id="KW-1185">Reference proteome</keyword>
<feature type="transmembrane region" description="Helical" evidence="2">
    <location>
        <begin position="108"/>
        <end position="131"/>
    </location>
</feature>
<feature type="transmembrane region" description="Helical" evidence="2">
    <location>
        <begin position="417"/>
        <end position="438"/>
    </location>
</feature>
<name>A0ABP8XVC8_9MICO</name>
<feature type="transmembrane region" description="Helical" evidence="2">
    <location>
        <begin position="219"/>
        <end position="241"/>
    </location>
</feature>
<keyword evidence="2" id="KW-0812">Transmembrane</keyword>
<dbReference type="EMBL" id="BAABLO010000004">
    <property type="protein sequence ID" value="GAA4715969.1"/>
    <property type="molecule type" value="Genomic_DNA"/>
</dbReference>
<feature type="transmembrane region" description="Helical" evidence="2">
    <location>
        <begin position="444"/>
        <end position="463"/>
    </location>
</feature>
<dbReference type="RefSeq" id="WP_345501709.1">
    <property type="nucleotide sequence ID" value="NZ_BAABLO010000004.1"/>
</dbReference>
<feature type="transmembrane region" description="Helical" evidence="2">
    <location>
        <begin position="281"/>
        <end position="300"/>
    </location>
</feature>
<feature type="transmembrane region" description="Helical" evidence="2">
    <location>
        <begin position="569"/>
        <end position="589"/>
    </location>
</feature>
<sequence>MPPIPCPSCGAALPAAPVACPACRLPLTGREAVQLWQLDQQLASLQTQRVALIQALRARDAVTADPGGTRPAEGPLATTQPAPAAGAAAGVPAPLGAPRRRWTTQQTLLAVGVLLVLVAASIALAFAWFVIGPYGQMVVMGGLTALAVYTSLYVSRRRLPSSAEALALVASGLLLLDVAAARRFGLFGLDHVGARGYTVATGLVVAVALAALHRTDRRIAAYALTSLTAASVAWAAVVSFAHGPAVAATLALLGALAFGAARVALPASLGLTRRAAGGPASLWSAVSLTTAFVGAGRAAAREPFGDRLTGPSPSGLGCVAVLVALCVGATLLVRRVVAVRAGRLGSRAAVRADWSARPVSGDWRALSLVALVGTAAGPAAVLGLGLQVGATGTALLSVLVAAAGTALLALRPARQSLGDLWVLVQVGVAELVLVALAVEHHSDGATVVTLVATAALAAAAAVLRPRWLAPAAGMSALALLFAVAVAGGMRSPGTQVLAVTGYAAVLSAFALARRGRPDEQTTGVVALLSFVLALAAAAPLADGYAAATLAAGAVAAAATAVLRPRLRPAAAGVSAVSGTGALWLVGGLASPDVQWLLLALSAACSRPWPSGCGGVRRRSCWGHWPGSPRSPPWPSPSTAAGRMRRPAPPRRTACSPSCTPPSRADAR</sequence>
<reference evidence="4" key="1">
    <citation type="journal article" date="2019" name="Int. J. Syst. Evol. Microbiol.">
        <title>The Global Catalogue of Microorganisms (GCM) 10K type strain sequencing project: providing services to taxonomists for standard genome sequencing and annotation.</title>
        <authorList>
            <consortium name="The Broad Institute Genomics Platform"/>
            <consortium name="The Broad Institute Genome Sequencing Center for Infectious Disease"/>
            <person name="Wu L."/>
            <person name="Ma J."/>
        </authorList>
    </citation>
    <scope>NUCLEOTIDE SEQUENCE [LARGE SCALE GENOMIC DNA]</scope>
    <source>
        <strain evidence="4">JCM 18961</strain>
    </source>
</reference>
<gene>
    <name evidence="3" type="ORF">GCM10025782_10990</name>
</gene>
<evidence type="ECO:0000313" key="3">
    <source>
        <dbReference type="EMBL" id="GAA4715969.1"/>
    </source>
</evidence>
<feature type="transmembrane region" description="Helical" evidence="2">
    <location>
        <begin position="544"/>
        <end position="562"/>
    </location>
</feature>
<keyword evidence="2" id="KW-0472">Membrane</keyword>
<evidence type="ECO:0008006" key="5">
    <source>
        <dbReference type="Google" id="ProtNLM"/>
    </source>
</evidence>
<feature type="transmembrane region" description="Helical" evidence="2">
    <location>
        <begin position="192"/>
        <end position="212"/>
    </location>
</feature>
<feature type="region of interest" description="Disordered" evidence="1">
    <location>
        <begin position="63"/>
        <end position="89"/>
    </location>
</feature>
<feature type="transmembrane region" description="Helical" evidence="2">
    <location>
        <begin position="495"/>
        <end position="512"/>
    </location>
</feature>
<feature type="transmembrane region" description="Helical" evidence="2">
    <location>
        <begin position="365"/>
        <end position="386"/>
    </location>
</feature>
<feature type="transmembrane region" description="Helical" evidence="2">
    <location>
        <begin position="392"/>
        <end position="410"/>
    </location>
</feature>
<evidence type="ECO:0000256" key="2">
    <source>
        <dbReference type="SAM" id="Phobius"/>
    </source>
</evidence>
<evidence type="ECO:0000313" key="4">
    <source>
        <dbReference type="Proteomes" id="UP001500556"/>
    </source>
</evidence>
<keyword evidence="2" id="KW-1133">Transmembrane helix</keyword>
<dbReference type="Proteomes" id="UP001500556">
    <property type="component" value="Unassembled WGS sequence"/>
</dbReference>
<proteinExistence type="predicted"/>
<comment type="caution">
    <text evidence="3">The sequence shown here is derived from an EMBL/GenBank/DDBJ whole genome shotgun (WGS) entry which is preliminary data.</text>
</comment>
<evidence type="ECO:0000256" key="1">
    <source>
        <dbReference type="SAM" id="MobiDB-lite"/>
    </source>
</evidence>
<feature type="transmembrane region" description="Helical" evidence="2">
    <location>
        <begin position="137"/>
        <end position="154"/>
    </location>
</feature>
<protein>
    <recommendedName>
        <fullName evidence="5">DUF2157 domain-containing protein</fullName>
    </recommendedName>
</protein>
<organism evidence="3 4">
    <name type="scientific">Pedococcus ginsenosidimutans</name>
    <dbReference type="NCBI Taxonomy" id="490570"/>
    <lineage>
        <taxon>Bacteria</taxon>
        <taxon>Bacillati</taxon>
        <taxon>Actinomycetota</taxon>
        <taxon>Actinomycetes</taxon>
        <taxon>Micrococcales</taxon>
        <taxon>Intrasporangiaceae</taxon>
        <taxon>Pedococcus</taxon>
    </lineage>
</organism>
<feature type="transmembrane region" description="Helical" evidence="2">
    <location>
        <begin position="470"/>
        <end position="489"/>
    </location>
</feature>
<feature type="transmembrane region" description="Helical" evidence="2">
    <location>
        <begin position="521"/>
        <end position="538"/>
    </location>
</feature>
<accession>A0ABP8XVC8</accession>